<dbReference type="EMBL" id="JPJQ01000059">
    <property type="protein sequence ID" value="KGQ59458.1"/>
    <property type="molecule type" value="Genomic_DNA"/>
</dbReference>
<dbReference type="Proteomes" id="UP000030554">
    <property type="component" value="Unassembled WGS sequence"/>
</dbReference>
<gene>
    <name evidence="1" type="ORF">IO48_11635</name>
</gene>
<proteinExistence type="predicted"/>
<protein>
    <submittedName>
        <fullName evidence="1">Uncharacterized protein</fullName>
    </submittedName>
</protein>
<name>A0A0A2ZQU4_9PAST</name>
<sequence>MNKIVRFANEIGYEDIKYWKDWQGYQCYFPIWALTQVIANEFRQVILVKDDEIRLATFEEAIQLFL</sequence>
<dbReference type="AlphaFoldDB" id="A0A0A2ZQU4"/>
<evidence type="ECO:0000313" key="2">
    <source>
        <dbReference type="Proteomes" id="UP000030554"/>
    </source>
</evidence>
<comment type="caution">
    <text evidence="1">The sequence shown here is derived from an EMBL/GenBank/DDBJ whole genome shotgun (WGS) entry which is preliminary data.</text>
</comment>
<accession>A0A0A2ZQU4</accession>
<organism evidence="1 2">
    <name type="scientific">Gallibacterium anatis 4895</name>
    <dbReference type="NCBI Taxonomy" id="1396510"/>
    <lineage>
        <taxon>Bacteria</taxon>
        <taxon>Pseudomonadati</taxon>
        <taxon>Pseudomonadota</taxon>
        <taxon>Gammaproteobacteria</taxon>
        <taxon>Pasteurellales</taxon>
        <taxon>Pasteurellaceae</taxon>
        <taxon>Gallibacterium</taxon>
    </lineage>
</organism>
<evidence type="ECO:0000313" key="1">
    <source>
        <dbReference type="EMBL" id="KGQ59458.1"/>
    </source>
</evidence>
<dbReference type="RefSeq" id="WP_039164695.1">
    <property type="nucleotide sequence ID" value="NZ_JPJQ01000059.1"/>
</dbReference>
<reference evidence="1 2" key="1">
    <citation type="submission" date="2014-07" db="EMBL/GenBank/DDBJ databases">
        <title>Chaperone-usher fimbriae in a diverse selection of Gallibacterium genomes.</title>
        <authorList>
            <person name="Kudirkiene E."/>
            <person name="Bager R.J."/>
            <person name="Johnson T.J."/>
            <person name="Bojesen A.M."/>
        </authorList>
    </citation>
    <scope>NUCLEOTIDE SEQUENCE [LARGE SCALE GENOMIC DNA]</scope>
    <source>
        <strain evidence="1 2">4895</strain>
    </source>
</reference>